<gene>
    <name evidence="4" type="ORF">GSOID_T00018141001</name>
</gene>
<evidence type="ECO:0000313" key="4">
    <source>
        <dbReference type="EMBL" id="CBY12263.1"/>
    </source>
</evidence>
<reference evidence="4" key="1">
    <citation type="journal article" date="2010" name="Science">
        <title>Plasticity of animal genome architecture unmasked by rapid evolution of a pelagic tunicate.</title>
        <authorList>
            <person name="Denoeud F."/>
            <person name="Henriet S."/>
            <person name="Mungpakdee S."/>
            <person name="Aury J.M."/>
            <person name="Da Silva C."/>
            <person name="Brinkmann H."/>
            <person name="Mikhaleva J."/>
            <person name="Olsen L.C."/>
            <person name="Jubin C."/>
            <person name="Canestro C."/>
            <person name="Bouquet J.M."/>
            <person name="Danks G."/>
            <person name="Poulain J."/>
            <person name="Campsteijn C."/>
            <person name="Adamski M."/>
            <person name="Cross I."/>
            <person name="Yadetie F."/>
            <person name="Muffato M."/>
            <person name="Louis A."/>
            <person name="Butcher S."/>
            <person name="Tsagkogeorga G."/>
            <person name="Konrad A."/>
            <person name="Singh S."/>
            <person name="Jensen M.F."/>
            <person name="Cong E.H."/>
            <person name="Eikeseth-Otteraa H."/>
            <person name="Noel B."/>
            <person name="Anthouard V."/>
            <person name="Porcel B.M."/>
            <person name="Kachouri-Lafond R."/>
            <person name="Nishino A."/>
            <person name="Ugolini M."/>
            <person name="Chourrout P."/>
            <person name="Nishida H."/>
            <person name="Aasland R."/>
            <person name="Huzurbazar S."/>
            <person name="Westhof E."/>
            <person name="Delsuc F."/>
            <person name="Lehrach H."/>
            <person name="Reinhardt R."/>
            <person name="Weissenbach J."/>
            <person name="Roy S.W."/>
            <person name="Artiguenave F."/>
            <person name="Postlethwait J.H."/>
            <person name="Manak J.R."/>
            <person name="Thompson E.M."/>
            <person name="Jaillon O."/>
            <person name="Du Pasquier L."/>
            <person name="Boudinot P."/>
            <person name="Liberles D.A."/>
            <person name="Volff J.N."/>
            <person name="Philippe H."/>
            <person name="Lenhard B."/>
            <person name="Roest Crollius H."/>
            <person name="Wincker P."/>
            <person name="Chourrout D."/>
        </authorList>
    </citation>
    <scope>NUCLEOTIDE SEQUENCE [LARGE SCALE GENOMIC DNA]</scope>
</reference>
<feature type="repeat" description="ANK" evidence="3">
    <location>
        <begin position="95"/>
        <end position="127"/>
    </location>
</feature>
<feature type="repeat" description="ANK" evidence="3">
    <location>
        <begin position="62"/>
        <end position="94"/>
    </location>
</feature>
<protein>
    <submittedName>
        <fullName evidence="4">Uncharacterized protein</fullName>
    </submittedName>
</protein>
<sequence>MGKSKKKATKRDSPIDNFEVIDSLPVEQSKCRFRKSCIQGDLETAMKMVQENGTIERIVDKSGWNGLHHAAAEGHLGIVRLCIQSHFKINARTKEDETALLLASRNGHQEVVDYLIRENADVFAISKSGQNALSEAARKNRPLITSLLQDALQTPSASSSLRTDDKSSEDFSVVGTTYSDIGYIRKQLAEEKQKLTSKNDEVTSLKSEIIELHKELDLRSEQIQHMKSHFSREAAEKEVMITEIKSDIDLVSSDVERTNALLDTETNFRESLEEENKKLMDILLRREETIKRLEVRARNALEISIRADDFVKSSSSSLG</sequence>
<name>E4XR27_OIKDI</name>
<dbReference type="PROSITE" id="PS50088">
    <property type="entry name" value="ANK_REPEAT"/>
    <property type="match status" value="2"/>
</dbReference>
<evidence type="ECO:0000256" key="3">
    <source>
        <dbReference type="PROSITE-ProRule" id="PRU00023"/>
    </source>
</evidence>
<dbReference type="PROSITE" id="PS50297">
    <property type="entry name" value="ANK_REP_REGION"/>
    <property type="match status" value="1"/>
</dbReference>
<dbReference type="Gene3D" id="1.25.40.20">
    <property type="entry name" value="Ankyrin repeat-containing domain"/>
    <property type="match status" value="1"/>
</dbReference>
<dbReference type="InterPro" id="IPR002110">
    <property type="entry name" value="Ankyrin_rpt"/>
</dbReference>
<evidence type="ECO:0000256" key="2">
    <source>
        <dbReference type="ARBA" id="ARBA00023043"/>
    </source>
</evidence>
<dbReference type="OrthoDB" id="340620at2759"/>
<keyword evidence="5" id="KW-1185">Reference proteome</keyword>
<evidence type="ECO:0000313" key="5">
    <source>
        <dbReference type="Proteomes" id="UP000001307"/>
    </source>
</evidence>
<dbReference type="Pfam" id="PF12796">
    <property type="entry name" value="Ank_2"/>
    <property type="match status" value="1"/>
</dbReference>
<proteinExistence type="predicted"/>
<dbReference type="AlphaFoldDB" id="E4XR27"/>
<dbReference type="InParanoid" id="E4XR27"/>
<dbReference type="PANTHER" id="PTHR24126:SF14">
    <property type="entry name" value="ANK_REP_REGION DOMAIN-CONTAINING PROTEIN"/>
    <property type="match status" value="1"/>
</dbReference>
<keyword evidence="2 3" id="KW-0040">ANK repeat</keyword>
<dbReference type="SMART" id="SM00248">
    <property type="entry name" value="ANK"/>
    <property type="match status" value="3"/>
</dbReference>
<dbReference type="Proteomes" id="UP000001307">
    <property type="component" value="Unassembled WGS sequence"/>
</dbReference>
<dbReference type="PANTHER" id="PTHR24126">
    <property type="entry name" value="ANKYRIN REPEAT, PH AND SEC7 DOMAIN CONTAINING PROTEIN SECG-RELATED"/>
    <property type="match status" value="1"/>
</dbReference>
<dbReference type="InterPro" id="IPR036770">
    <property type="entry name" value="Ankyrin_rpt-contain_sf"/>
</dbReference>
<keyword evidence="1" id="KW-0677">Repeat</keyword>
<evidence type="ECO:0000256" key="1">
    <source>
        <dbReference type="ARBA" id="ARBA00022737"/>
    </source>
</evidence>
<accession>E4XR27</accession>
<dbReference type="SUPFAM" id="SSF48403">
    <property type="entry name" value="Ankyrin repeat"/>
    <property type="match status" value="1"/>
</dbReference>
<organism evidence="4">
    <name type="scientific">Oikopleura dioica</name>
    <name type="common">Tunicate</name>
    <dbReference type="NCBI Taxonomy" id="34765"/>
    <lineage>
        <taxon>Eukaryota</taxon>
        <taxon>Metazoa</taxon>
        <taxon>Chordata</taxon>
        <taxon>Tunicata</taxon>
        <taxon>Appendicularia</taxon>
        <taxon>Copelata</taxon>
        <taxon>Oikopleuridae</taxon>
        <taxon>Oikopleura</taxon>
    </lineage>
</organism>
<dbReference type="EMBL" id="FN653112">
    <property type="protein sequence ID" value="CBY12263.1"/>
    <property type="molecule type" value="Genomic_DNA"/>
</dbReference>